<accession>A0A8I2Z4J9</accession>
<reference evidence="2" key="1">
    <citation type="journal article" date="2021" name="Mol. Plant Pathol.">
        <title>A 20-kb lineage-specific genomic region tames virulence in pathogenic amphidiploid Verticillium longisporum.</title>
        <authorList>
            <person name="Harting R."/>
            <person name="Starke J."/>
            <person name="Kusch H."/>
            <person name="Poggeler S."/>
            <person name="Maurus I."/>
            <person name="Schluter R."/>
            <person name="Landesfeind M."/>
            <person name="Bulla I."/>
            <person name="Nowrousian M."/>
            <person name="de Jonge R."/>
            <person name="Stahlhut G."/>
            <person name="Hoff K.J."/>
            <person name="Asshauer K.P."/>
            <person name="Thurmer A."/>
            <person name="Stanke M."/>
            <person name="Daniel R."/>
            <person name="Morgenstern B."/>
            <person name="Thomma B.P.H.J."/>
            <person name="Kronstad J.W."/>
            <person name="Braus-Stromeyer S.A."/>
            <person name="Braus G.H."/>
        </authorList>
    </citation>
    <scope>NUCLEOTIDE SEQUENCE</scope>
    <source>
        <strain evidence="2">Vl32</strain>
    </source>
</reference>
<organism evidence="2 3">
    <name type="scientific">Verticillium longisporum</name>
    <name type="common">Verticillium dahliae var. longisporum</name>
    <dbReference type="NCBI Taxonomy" id="100787"/>
    <lineage>
        <taxon>Eukaryota</taxon>
        <taxon>Fungi</taxon>
        <taxon>Dikarya</taxon>
        <taxon>Ascomycota</taxon>
        <taxon>Pezizomycotina</taxon>
        <taxon>Sordariomycetes</taxon>
        <taxon>Hypocreomycetidae</taxon>
        <taxon>Glomerellales</taxon>
        <taxon>Plectosphaerellaceae</taxon>
        <taxon>Verticillium</taxon>
    </lineage>
</organism>
<sequence length="130" mass="13992">MTAPGLLYPTPSACTSINPVPASNGNDREGDPGSTTDGKEDTDSNHEDMLPQALTMPLTMEDLGRSFRNPHELLQVAMPDKPANIAAESPSLKKQTDDEPGANSRPNVGPHDPDGRTLSVQLHDFGWRFS</sequence>
<dbReference type="AlphaFoldDB" id="A0A8I2Z4J9"/>
<evidence type="ECO:0000313" key="3">
    <source>
        <dbReference type="Proteomes" id="UP000689129"/>
    </source>
</evidence>
<protein>
    <submittedName>
        <fullName evidence="2">Uncharacterized protein</fullName>
    </submittedName>
</protein>
<gene>
    <name evidence="2" type="ORF">HYQ45_018396</name>
</gene>
<feature type="region of interest" description="Disordered" evidence="1">
    <location>
        <begin position="78"/>
        <end position="118"/>
    </location>
</feature>
<comment type="caution">
    <text evidence="2">The sequence shown here is derived from an EMBL/GenBank/DDBJ whole genome shotgun (WGS) entry which is preliminary data.</text>
</comment>
<evidence type="ECO:0000256" key="1">
    <source>
        <dbReference type="SAM" id="MobiDB-lite"/>
    </source>
</evidence>
<dbReference type="EMBL" id="JAEMWZ010000749">
    <property type="protein sequence ID" value="KAG7106690.1"/>
    <property type="molecule type" value="Genomic_DNA"/>
</dbReference>
<proteinExistence type="predicted"/>
<dbReference type="Proteomes" id="UP000689129">
    <property type="component" value="Unassembled WGS sequence"/>
</dbReference>
<evidence type="ECO:0000313" key="2">
    <source>
        <dbReference type="EMBL" id="KAG7106690.1"/>
    </source>
</evidence>
<feature type="compositionally biased region" description="Polar residues" evidence="1">
    <location>
        <begin position="12"/>
        <end position="25"/>
    </location>
</feature>
<name>A0A8I2Z4J9_VERLO</name>
<feature type="compositionally biased region" description="Basic and acidic residues" evidence="1">
    <location>
        <begin position="26"/>
        <end position="49"/>
    </location>
</feature>
<feature type="region of interest" description="Disordered" evidence="1">
    <location>
        <begin position="1"/>
        <end position="53"/>
    </location>
</feature>